<dbReference type="PRINTS" id="PR00171">
    <property type="entry name" value="SUGRTRNSPORT"/>
</dbReference>
<evidence type="ECO:0000256" key="8">
    <source>
        <dbReference type="RuleBase" id="RU003346"/>
    </source>
</evidence>
<feature type="transmembrane region" description="Helical" evidence="9">
    <location>
        <begin position="124"/>
        <end position="145"/>
    </location>
</feature>
<dbReference type="GO" id="GO:0051119">
    <property type="term" value="F:sugar transmembrane transporter activity"/>
    <property type="evidence" value="ECO:0007669"/>
    <property type="project" value="InterPro"/>
</dbReference>
<dbReference type="PROSITE" id="PS50850">
    <property type="entry name" value="MFS"/>
    <property type="match status" value="1"/>
</dbReference>
<evidence type="ECO:0000256" key="4">
    <source>
        <dbReference type="ARBA" id="ARBA00022989"/>
    </source>
</evidence>
<dbReference type="Proteomes" id="UP000747542">
    <property type="component" value="Unassembled WGS sequence"/>
</dbReference>
<keyword evidence="4 9" id="KW-1133">Transmembrane helix</keyword>
<dbReference type="CDD" id="cd17358">
    <property type="entry name" value="MFS_GLUT6_8_Class3_like"/>
    <property type="match status" value="1"/>
</dbReference>
<dbReference type="InterPro" id="IPR005829">
    <property type="entry name" value="Sugar_transporter_CS"/>
</dbReference>
<evidence type="ECO:0000313" key="12">
    <source>
        <dbReference type="Proteomes" id="UP000747542"/>
    </source>
</evidence>
<dbReference type="InterPro" id="IPR020846">
    <property type="entry name" value="MFS_dom"/>
</dbReference>
<feature type="domain" description="Major facilitator superfamily (MFS) profile" evidence="10">
    <location>
        <begin position="1"/>
        <end position="424"/>
    </location>
</feature>
<comment type="similarity">
    <text evidence="7">Belongs to the major facilitator superfamily. Sugar transporter (TC 2.A.1.1) family. Trehalose transporter subfamily.</text>
</comment>
<dbReference type="InterPro" id="IPR005828">
    <property type="entry name" value="MFS_sugar_transport-like"/>
</dbReference>
<gene>
    <name evidence="11" type="primary">Tret1-L19</name>
    <name evidence="11" type="ORF">Hamer_G022412</name>
</gene>
<accession>A0A8J5JP54</accession>
<dbReference type="GO" id="GO:0005886">
    <property type="term" value="C:plasma membrane"/>
    <property type="evidence" value="ECO:0007669"/>
    <property type="project" value="UniProtKB-SubCell"/>
</dbReference>
<keyword evidence="3 9" id="KW-0812">Transmembrane</keyword>
<dbReference type="InterPro" id="IPR003663">
    <property type="entry name" value="Sugar/inositol_transpt"/>
</dbReference>
<keyword evidence="6" id="KW-0325">Glycoprotein</keyword>
<dbReference type="PANTHER" id="PTHR48021">
    <property type="match status" value="1"/>
</dbReference>
<evidence type="ECO:0000313" key="11">
    <source>
        <dbReference type="EMBL" id="KAG7159798.1"/>
    </source>
</evidence>
<keyword evidence="2" id="KW-1003">Cell membrane</keyword>
<keyword evidence="5 9" id="KW-0472">Membrane</keyword>
<protein>
    <submittedName>
        <fullName evidence="11">Facilitated trehalose transporter Tret1-like 19</fullName>
    </submittedName>
</protein>
<evidence type="ECO:0000256" key="6">
    <source>
        <dbReference type="ARBA" id="ARBA00023180"/>
    </source>
</evidence>
<evidence type="ECO:0000256" key="2">
    <source>
        <dbReference type="ARBA" id="ARBA00022475"/>
    </source>
</evidence>
<evidence type="ECO:0000256" key="9">
    <source>
        <dbReference type="SAM" id="Phobius"/>
    </source>
</evidence>
<dbReference type="Pfam" id="PF00083">
    <property type="entry name" value="Sugar_tr"/>
    <property type="match status" value="1"/>
</dbReference>
<dbReference type="PROSITE" id="PS00216">
    <property type="entry name" value="SUGAR_TRANSPORT_1"/>
    <property type="match status" value="1"/>
</dbReference>
<evidence type="ECO:0000259" key="10">
    <source>
        <dbReference type="PROSITE" id="PS50850"/>
    </source>
</evidence>
<keyword evidence="8" id="KW-0813">Transport</keyword>
<feature type="transmembrane region" description="Helical" evidence="9">
    <location>
        <begin position="43"/>
        <end position="61"/>
    </location>
</feature>
<sequence length="454" mass="49852">MGDIGRSTSELLERNKEPSHLTQYIAAISVITMEQNNWFSSTFNLGALIGGLLGGMCVNTLGRRGTMLASVLPFLGSWMIIAFAQNFAMLVCGRVLAGLCAGVTCIAVPTYIGEFASPDIRGTLGTGFQLMVVVGLEYAYVFGAVMTTWRGMALVCAIPPVIYLFLVFFTKESPTYLLSKGKDKEAKEALQYFRGKHYDVEPEMQLMRKTQEEARQNTVSLSDLKKPYILKPLLISCTLMVFQQLSGVNAVLFNLSLIFEEAGSGLPDDVSSIIVGLVQVVVTAISGILMDKAGRKVLLIISAAAMIVSLVALDVYFYEKFLNEERAVETLSWLPLTCLIIFITAFSIGFGPIPWLMMGELFSLNVRGPASSLATMVNWTMAFLVTLLFQPLQEAIGPYGIYWLFAGFCAISLLFCILVVPETKGKTLQEITRHFGGPVTTEDATKKQEELSRF</sequence>
<feature type="transmembrane region" description="Helical" evidence="9">
    <location>
        <begin position="297"/>
        <end position="318"/>
    </location>
</feature>
<dbReference type="InterPro" id="IPR044775">
    <property type="entry name" value="MFS_ERD6/Tret1-like"/>
</dbReference>
<feature type="transmembrane region" description="Helical" evidence="9">
    <location>
        <begin position="333"/>
        <end position="358"/>
    </location>
</feature>
<feature type="transmembrane region" description="Helical" evidence="9">
    <location>
        <begin position="401"/>
        <end position="420"/>
    </location>
</feature>
<dbReference type="AlphaFoldDB" id="A0A8J5JP54"/>
<proteinExistence type="inferred from homology"/>
<dbReference type="SUPFAM" id="SSF103473">
    <property type="entry name" value="MFS general substrate transporter"/>
    <property type="match status" value="1"/>
</dbReference>
<comment type="caution">
    <text evidence="11">The sequence shown here is derived from an EMBL/GenBank/DDBJ whole genome shotgun (WGS) entry which is preliminary data.</text>
</comment>
<comment type="subcellular location">
    <subcellularLocation>
        <location evidence="1">Cell membrane</location>
        <topology evidence="1">Multi-pass membrane protein</topology>
    </subcellularLocation>
</comment>
<feature type="transmembrane region" description="Helical" evidence="9">
    <location>
        <begin position="68"/>
        <end position="89"/>
    </location>
</feature>
<organism evidence="11 12">
    <name type="scientific">Homarus americanus</name>
    <name type="common">American lobster</name>
    <dbReference type="NCBI Taxonomy" id="6706"/>
    <lineage>
        <taxon>Eukaryota</taxon>
        <taxon>Metazoa</taxon>
        <taxon>Ecdysozoa</taxon>
        <taxon>Arthropoda</taxon>
        <taxon>Crustacea</taxon>
        <taxon>Multicrustacea</taxon>
        <taxon>Malacostraca</taxon>
        <taxon>Eumalacostraca</taxon>
        <taxon>Eucarida</taxon>
        <taxon>Decapoda</taxon>
        <taxon>Pleocyemata</taxon>
        <taxon>Astacidea</taxon>
        <taxon>Nephropoidea</taxon>
        <taxon>Nephropidae</taxon>
        <taxon>Homarus</taxon>
    </lineage>
</organism>
<feature type="transmembrane region" description="Helical" evidence="9">
    <location>
        <begin position="95"/>
        <end position="112"/>
    </location>
</feature>
<feature type="transmembrane region" description="Helical" evidence="9">
    <location>
        <begin position="151"/>
        <end position="170"/>
    </location>
</feature>
<feature type="transmembrane region" description="Helical" evidence="9">
    <location>
        <begin position="370"/>
        <end position="389"/>
    </location>
</feature>
<dbReference type="FunFam" id="1.20.1250.20:FF:000055">
    <property type="entry name" value="Facilitated trehalose transporter Tret1-2 homolog"/>
    <property type="match status" value="1"/>
</dbReference>
<reference evidence="11" key="1">
    <citation type="journal article" date="2021" name="Sci. Adv.">
        <title>The American lobster genome reveals insights on longevity, neural, and immune adaptations.</title>
        <authorList>
            <person name="Polinski J.M."/>
            <person name="Zimin A.V."/>
            <person name="Clark K.F."/>
            <person name="Kohn A.B."/>
            <person name="Sadowski N."/>
            <person name="Timp W."/>
            <person name="Ptitsyn A."/>
            <person name="Khanna P."/>
            <person name="Romanova D.Y."/>
            <person name="Williams P."/>
            <person name="Greenwood S.J."/>
            <person name="Moroz L.L."/>
            <person name="Walt D.R."/>
            <person name="Bodnar A.G."/>
        </authorList>
    </citation>
    <scope>NUCLEOTIDE SEQUENCE</scope>
    <source>
        <strain evidence="11">GMGI-L3</strain>
    </source>
</reference>
<dbReference type="NCBIfam" id="TIGR00879">
    <property type="entry name" value="SP"/>
    <property type="match status" value="1"/>
</dbReference>
<dbReference type="InterPro" id="IPR050549">
    <property type="entry name" value="MFS_Trehalose_Transporter"/>
</dbReference>
<dbReference type="Gene3D" id="1.20.1250.20">
    <property type="entry name" value="MFS general substrate transporter like domains"/>
    <property type="match status" value="1"/>
</dbReference>
<evidence type="ECO:0000256" key="1">
    <source>
        <dbReference type="ARBA" id="ARBA00004651"/>
    </source>
</evidence>
<evidence type="ECO:0000256" key="3">
    <source>
        <dbReference type="ARBA" id="ARBA00022692"/>
    </source>
</evidence>
<feature type="transmembrane region" description="Helical" evidence="9">
    <location>
        <begin position="233"/>
        <end position="258"/>
    </location>
</feature>
<keyword evidence="12" id="KW-1185">Reference proteome</keyword>
<dbReference type="EMBL" id="JAHLQT010032177">
    <property type="protein sequence ID" value="KAG7159798.1"/>
    <property type="molecule type" value="Genomic_DNA"/>
</dbReference>
<dbReference type="PROSITE" id="PS00217">
    <property type="entry name" value="SUGAR_TRANSPORT_2"/>
    <property type="match status" value="1"/>
</dbReference>
<dbReference type="PANTHER" id="PTHR48021:SF1">
    <property type="entry name" value="GH07001P-RELATED"/>
    <property type="match status" value="1"/>
</dbReference>
<name>A0A8J5JP54_HOMAM</name>
<evidence type="ECO:0000256" key="7">
    <source>
        <dbReference type="ARBA" id="ARBA00024348"/>
    </source>
</evidence>
<evidence type="ECO:0000256" key="5">
    <source>
        <dbReference type="ARBA" id="ARBA00023136"/>
    </source>
</evidence>
<dbReference type="InterPro" id="IPR036259">
    <property type="entry name" value="MFS_trans_sf"/>
</dbReference>
<feature type="transmembrane region" description="Helical" evidence="9">
    <location>
        <begin position="270"/>
        <end position="290"/>
    </location>
</feature>